<dbReference type="InterPro" id="IPR051678">
    <property type="entry name" value="AGP_Transferase"/>
</dbReference>
<evidence type="ECO:0000313" key="2">
    <source>
        <dbReference type="EMBL" id="RAK75906.1"/>
    </source>
</evidence>
<evidence type="ECO:0000256" key="1">
    <source>
        <dbReference type="SAM" id="MobiDB-lite"/>
    </source>
</evidence>
<dbReference type="PANTHER" id="PTHR21310:SF37">
    <property type="entry name" value="AMINOGLYCOSIDE PHOSPHOTRANSFERASE DOMAIN-CONTAINING PROTEIN"/>
    <property type="match status" value="1"/>
</dbReference>
<dbReference type="RefSeq" id="XP_040799916.1">
    <property type="nucleotide sequence ID" value="XM_040947508.1"/>
</dbReference>
<organism evidence="2 3">
    <name type="scientific">Aspergillus fijiensis CBS 313.89</name>
    <dbReference type="NCBI Taxonomy" id="1448319"/>
    <lineage>
        <taxon>Eukaryota</taxon>
        <taxon>Fungi</taxon>
        <taxon>Dikarya</taxon>
        <taxon>Ascomycota</taxon>
        <taxon>Pezizomycotina</taxon>
        <taxon>Eurotiomycetes</taxon>
        <taxon>Eurotiomycetidae</taxon>
        <taxon>Eurotiales</taxon>
        <taxon>Aspergillaceae</taxon>
        <taxon>Aspergillus</taxon>
    </lineage>
</organism>
<dbReference type="GeneID" id="63864841"/>
<dbReference type="Proteomes" id="UP000249789">
    <property type="component" value="Unassembled WGS sequence"/>
</dbReference>
<reference evidence="2 3" key="1">
    <citation type="submission" date="2018-02" db="EMBL/GenBank/DDBJ databases">
        <title>The genomes of Aspergillus section Nigri reveals drivers in fungal speciation.</title>
        <authorList>
            <consortium name="DOE Joint Genome Institute"/>
            <person name="Vesth T.C."/>
            <person name="Nybo J."/>
            <person name="Theobald S."/>
            <person name="Brandl J."/>
            <person name="Frisvad J.C."/>
            <person name="Nielsen K.F."/>
            <person name="Lyhne E.K."/>
            <person name="Kogle M.E."/>
            <person name="Kuo A."/>
            <person name="Riley R."/>
            <person name="Clum A."/>
            <person name="Nolan M."/>
            <person name="Lipzen A."/>
            <person name="Salamov A."/>
            <person name="Henrissat B."/>
            <person name="Wiebenga A."/>
            <person name="De vries R.P."/>
            <person name="Grigoriev I.V."/>
            <person name="Mortensen U.H."/>
            <person name="Andersen M.R."/>
            <person name="Baker S.E."/>
        </authorList>
    </citation>
    <scope>NUCLEOTIDE SEQUENCE [LARGE SCALE GENOMIC DNA]</scope>
    <source>
        <strain evidence="2 3">CBS 313.89</strain>
    </source>
</reference>
<feature type="region of interest" description="Disordered" evidence="1">
    <location>
        <begin position="521"/>
        <end position="565"/>
    </location>
</feature>
<dbReference type="InterPro" id="IPR011009">
    <property type="entry name" value="Kinase-like_dom_sf"/>
</dbReference>
<evidence type="ECO:0000313" key="3">
    <source>
        <dbReference type="Proteomes" id="UP000249789"/>
    </source>
</evidence>
<dbReference type="SUPFAM" id="SSF56112">
    <property type="entry name" value="Protein kinase-like (PK-like)"/>
    <property type="match status" value="1"/>
</dbReference>
<feature type="compositionally biased region" description="Pro residues" evidence="1">
    <location>
        <begin position="491"/>
        <end position="501"/>
    </location>
</feature>
<dbReference type="AlphaFoldDB" id="A0A8G1RSG8"/>
<protein>
    <recommendedName>
        <fullName evidence="4">Aminoglycoside phosphotransferase domain-containing protein</fullName>
    </recommendedName>
</protein>
<sequence length="565" mass="64812">MSTRAAVLPLLRGSITLDEALDQEEDMLLELSFPKSRMEFFVSLYSRRQDIAMLVADHLQSSRWEQCFVEEVKEWIHGSFNVCIPVRIESRTKQSPKRVMIRFPLPYKVGEALNPGNLDIPIPRLWGFGFPGGQTFSIPKHMSFMAKIFWYAKRCVSWLLDRPLPCPYISHRRQHILDHGYLVMDYIDEPGVQMLSETWNKLSHAGDRTTNLYRDLSRIMLSLSQLPLLRIGSWTIDTNGVLQLTNRPLTLRLHQLENAGIPTNVDRNLTYTSADSYYHDILSCHDSRLRHQPNSMHDEDDGRAQMANLTMMRALLPHFTDLHQSNIFVDKDWHIRYLIDLEWTCSLPVETLRPPYWLTGRPVDDILGEHLNTFNEAHGKFVDIFQEEEKRYPPLFNVSAYRTNTMRRGWGVGNFWYFHALDSPKGLFNIFRDHIQPRFSASQSDDPTGFSRIVSQYWSVDTKALIGEKSPVNQDLYLEHQTRGKQTTPTCQPPPHPPPSCLFPSRATTRPVYRVMIRSASSAFEPPSSPLTSPSESDTSSAYTRGSGTGPARGSSARIGRASRS</sequence>
<accession>A0A8G1RSG8</accession>
<feature type="region of interest" description="Disordered" evidence="1">
    <location>
        <begin position="482"/>
        <end position="506"/>
    </location>
</feature>
<proteinExistence type="predicted"/>
<keyword evidence="3" id="KW-1185">Reference proteome</keyword>
<dbReference type="VEuPathDB" id="FungiDB:BO72DRAFT_478467"/>
<feature type="compositionally biased region" description="Low complexity" evidence="1">
    <location>
        <begin position="521"/>
        <end position="541"/>
    </location>
</feature>
<name>A0A8G1RSG8_9EURO</name>
<gene>
    <name evidence="2" type="ORF">BO72DRAFT_478467</name>
</gene>
<dbReference type="PANTHER" id="PTHR21310">
    <property type="entry name" value="AMINOGLYCOSIDE PHOSPHOTRANSFERASE-RELATED-RELATED"/>
    <property type="match status" value="1"/>
</dbReference>
<feature type="compositionally biased region" description="Low complexity" evidence="1">
    <location>
        <begin position="550"/>
        <end position="565"/>
    </location>
</feature>
<evidence type="ECO:0008006" key="4">
    <source>
        <dbReference type="Google" id="ProtNLM"/>
    </source>
</evidence>
<dbReference type="OrthoDB" id="3645574at2759"/>
<dbReference type="EMBL" id="KZ824653">
    <property type="protein sequence ID" value="RAK75906.1"/>
    <property type="molecule type" value="Genomic_DNA"/>
</dbReference>